<keyword evidence="4" id="KW-0862">Zinc</keyword>
<reference key="2">
    <citation type="submission" date="2011-05" db="EMBL/GenBank/DDBJ databases">
        <title>Complete genome sequence of the aerobic marine methanotroph Methylomonas methanica MC09.</title>
        <authorList>
            <person name="Boden R."/>
            <person name="Cunliffe M."/>
            <person name="Scanlan J."/>
            <person name="Moussard H."/>
            <person name="Kits K.D."/>
            <person name="Klotz M."/>
            <person name="Jetten M."/>
            <person name="Vuilleumier S."/>
            <person name="Han J."/>
            <person name="Peters L."/>
            <person name="Mikhailova N."/>
            <person name="Teshima H."/>
            <person name="Tapia R."/>
            <person name="Kyrpides N."/>
            <person name="Ivanova N."/>
            <person name="Pagani I."/>
            <person name="Cheng J.-F."/>
            <person name="Goodwin L."/>
            <person name="Han C."/>
            <person name="Hauser L."/>
            <person name="Land M."/>
            <person name="Lapidus A."/>
            <person name="Lucas S."/>
            <person name="Pitluck S."/>
            <person name="Woyke T."/>
            <person name="Stein L.Y."/>
            <person name="Murrell C."/>
        </authorList>
    </citation>
    <scope>NUCLEOTIDE SEQUENCE</scope>
    <source>
        <strain>MC09</strain>
    </source>
</reference>
<accession>F9ZX38</accession>
<comment type="similarity">
    <text evidence="1">Belongs to the cytidine and deoxycytidylate deaminase family.</text>
</comment>
<feature type="domain" description="CMP/dCMP-type deaminase" evidence="5">
    <location>
        <begin position="222"/>
        <end position="403"/>
    </location>
</feature>
<dbReference type="PROSITE" id="PS51747">
    <property type="entry name" value="CYT_DCMP_DEAMINASES_2"/>
    <property type="match status" value="1"/>
</dbReference>
<dbReference type="EMBL" id="CP002738">
    <property type="protein sequence ID" value="AEF98499.1"/>
    <property type="molecule type" value="Genomic_DNA"/>
</dbReference>
<evidence type="ECO:0000256" key="1">
    <source>
        <dbReference type="ARBA" id="ARBA00006576"/>
    </source>
</evidence>
<dbReference type="InterPro" id="IPR016192">
    <property type="entry name" value="APOBEC/CMP_deaminase_Zn-bd"/>
</dbReference>
<keyword evidence="7" id="KW-1185">Reference proteome</keyword>
<evidence type="ECO:0000256" key="2">
    <source>
        <dbReference type="ARBA" id="ARBA00022723"/>
    </source>
</evidence>
<gene>
    <name evidence="6" type="ordered locus">Metme_0045</name>
</gene>
<keyword evidence="2" id="KW-0479">Metal-binding</keyword>
<dbReference type="InterPro" id="IPR016193">
    <property type="entry name" value="Cytidine_deaminase-like"/>
</dbReference>
<dbReference type="eggNOG" id="COG2131">
    <property type="taxonomic scope" value="Bacteria"/>
</dbReference>
<dbReference type="InterPro" id="IPR027417">
    <property type="entry name" value="P-loop_NTPase"/>
</dbReference>
<proteinExistence type="inferred from homology"/>
<keyword evidence="3" id="KW-0378">Hydrolase</keyword>
<dbReference type="KEGG" id="mmt:Metme_0045"/>
<evidence type="ECO:0000259" key="5">
    <source>
        <dbReference type="PROSITE" id="PS51747"/>
    </source>
</evidence>
<evidence type="ECO:0000313" key="7">
    <source>
        <dbReference type="Proteomes" id="UP000008888"/>
    </source>
</evidence>
<evidence type="ECO:0000256" key="4">
    <source>
        <dbReference type="ARBA" id="ARBA00022833"/>
    </source>
</evidence>
<dbReference type="GO" id="GO:0008270">
    <property type="term" value="F:zinc ion binding"/>
    <property type="evidence" value="ECO:0007669"/>
    <property type="project" value="InterPro"/>
</dbReference>
<dbReference type="SUPFAM" id="SSF53927">
    <property type="entry name" value="Cytidine deaminase-like"/>
    <property type="match status" value="1"/>
</dbReference>
<sequence>MSKPYCTQEDFNDSELIIGLVGPVGVDFGPVIEYLQSQLSKYIYETKIINVSETIIPMFVNIEEKQSPYENAIEKMDKGDDARSSAGENSILAKGVAAYIASKREKKNQHRPRVAYIVKSLKHPKEVTRLQSIYPHGFYLIGVNSSIEKRKDFLRERKGMKPSEVDALIKLDEDGRLDSGQHTSDTFHLADFFINLDNEDTRSGSKKRILQLLFGHPFITPLFDEYAMFMAFTASLRSADLSRQVGAAIAHNEELLAVGANDCPKFEGGLYWPHLQKDGSTEDKKGGRDYTRNVDANRDEQLKIIEDICNAAKEKGVGKQSVQKFREVLDQSRINDLMEFGRMVHAEMEALLSCARRGVSTKSASLYSTTFPCHNCAKHIVASGIKRVVYVEPYPKSKAFDLHDDAISADKNKKDVVIFEPFEGVSPRRFFDLFSMNLSHGRKLKRKNKQNGNSVTWSEANAKLRIQMLPQSYLQLEEIAAFEVNDLIQKSQITDKEEL</sequence>
<organism evidence="6 7">
    <name type="scientific">Methylomonas methanica (strain DSM 25384 / MC09)</name>
    <dbReference type="NCBI Taxonomy" id="857087"/>
    <lineage>
        <taxon>Bacteria</taxon>
        <taxon>Pseudomonadati</taxon>
        <taxon>Pseudomonadota</taxon>
        <taxon>Gammaproteobacteria</taxon>
        <taxon>Methylococcales</taxon>
        <taxon>Methylococcaceae</taxon>
        <taxon>Methylomonas</taxon>
    </lineage>
</organism>
<dbReference type="PANTHER" id="PTHR11086:SF18">
    <property type="entry name" value="DEOXYCYTIDYLATE DEAMINASE"/>
    <property type="match status" value="1"/>
</dbReference>
<dbReference type="Proteomes" id="UP000008888">
    <property type="component" value="Chromosome"/>
</dbReference>
<dbReference type="STRING" id="857087.Metme_0045"/>
<dbReference type="InterPro" id="IPR002125">
    <property type="entry name" value="CMP_dCMP_dom"/>
</dbReference>
<dbReference type="PROSITE" id="PS00903">
    <property type="entry name" value="CYT_DCMP_DEAMINASES_1"/>
    <property type="match status" value="1"/>
</dbReference>
<dbReference type="HOGENOM" id="CLU_029260_0_0_6"/>
<evidence type="ECO:0000313" key="6">
    <source>
        <dbReference type="EMBL" id="AEF98499.1"/>
    </source>
</evidence>
<dbReference type="Pfam" id="PF00383">
    <property type="entry name" value="dCMP_cyt_deam_1"/>
    <property type="match status" value="1"/>
</dbReference>
<name>F9ZX38_METMM</name>
<dbReference type="InterPro" id="IPR015517">
    <property type="entry name" value="dCMP_deaminase-rel"/>
</dbReference>
<dbReference type="Gene3D" id="3.40.140.10">
    <property type="entry name" value="Cytidine Deaminase, domain 2"/>
    <property type="match status" value="1"/>
</dbReference>
<protein>
    <submittedName>
        <fullName evidence="6">CMP/dCMP deaminase zinc-binding protein</fullName>
    </submittedName>
</protein>
<reference evidence="6 7" key="1">
    <citation type="journal article" date="2011" name="J. Bacteriol.">
        <title>Complete Genome Sequence of the Aerobic Marine Methanotroph Methylomonas methanica MC09.</title>
        <authorList>
            <person name="Boden R."/>
            <person name="Cunliffe M."/>
            <person name="Scanlan J."/>
            <person name="Moussard H."/>
            <person name="Kits K.D."/>
            <person name="Klotz M.G."/>
            <person name="Jetten M.S."/>
            <person name="Vuilleumier S."/>
            <person name="Han J."/>
            <person name="Peters L."/>
            <person name="Mikhailova N."/>
            <person name="Teshima H."/>
            <person name="Tapia R."/>
            <person name="Kyrpides N."/>
            <person name="Ivanova N."/>
            <person name="Pagani I."/>
            <person name="Cheng J.F."/>
            <person name="Goodwin L."/>
            <person name="Han C."/>
            <person name="Hauser L."/>
            <person name="Land M.L."/>
            <person name="Lapidus A."/>
            <person name="Lucas S."/>
            <person name="Pitluck S."/>
            <person name="Woyke T."/>
            <person name="Stein L."/>
            <person name="Murrell J.C."/>
        </authorList>
    </citation>
    <scope>NUCLEOTIDE SEQUENCE [LARGE SCALE GENOMIC DNA]</scope>
    <source>
        <strain evidence="6 7">MC09</strain>
    </source>
</reference>
<dbReference type="Gene3D" id="3.40.50.300">
    <property type="entry name" value="P-loop containing nucleotide triphosphate hydrolases"/>
    <property type="match status" value="1"/>
</dbReference>
<dbReference type="OrthoDB" id="9788517at2"/>
<dbReference type="AlphaFoldDB" id="F9ZX38"/>
<reference evidence="7" key="3">
    <citation type="submission" date="2011-05" db="EMBL/GenBank/DDBJ databases">
        <title>Complete sequence of Methylomonas methanica MC09.</title>
        <authorList>
            <consortium name="US DOE Joint Genome Institute"/>
            <person name="Lucas S."/>
            <person name="Han J."/>
            <person name="Lapidus A."/>
            <person name="Cheng J.-F."/>
            <person name="Goodwin L."/>
            <person name="Pitluck S."/>
            <person name="Peters L."/>
            <person name="Mikhailova N."/>
            <person name="Teshima H."/>
            <person name="Han C."/>
            <person name="Tapia R."/>
            <person name="Land M."/>
            <person name="Hauser L."/>
            <person name="Kyrpides N."/>
            <person name="Ivanova N."/>
            <person name="Pagani I."/>
            <person name="Stein L."/>
            <person name="Woyke T."/>
        </authorList>
    </citation>
    <scope>NUCLEOTIDE SEQUENCE [LARGE SCALE GENOMIC DNA]</scope>
    <source>
        <strain evidence="7">MC09</strain>
    </source>
</reference>
<dbReference type="GO" id="GO:0004132">
    <property type="term" value="F:dCMP deaminase activity"/>
    <property type="evidence" value="ECO:0007669"/>
    <property type="project" value="TreeGrafter"/>
</dbReference>
<dbReference type="NCBIfam" id="NF041025">
    <property type="entry name" value="antiphage_deaminase"/>
    <property type="match status" value="1"/>
</dbReference>
<dbReference type="PANTHER" id="PTHR11086">
    <property type="entry name" value="DEOXYCYTIDYLATE DEAMINASE-RELATED"/>
    <property type="match status" value="1"/>
</dbReference>
<dbReference type="RefSeq" id="WP_013816772.1">
    <property type="nucleotide sequence ID" value="NC_015572.1"/>
</dbReference>
<evidence type="ECO:0000256" key="3">
    <source>
        <dbReference type="ARBA" id="ARBA00022801"/>
    </source>
</evidence>
<dbReference type="GO" id="GO:0005737">
    <property type="term" value="C:cytoplasm"/>
    <property type="evidence" value="ECO:0007669"/>
    <property type="project" value="TreeGrafter"/>
</dbReference>